<dbReference type="SUPFAM" id="SSF46785">
    <property type="entry name" value="Winged helix' DNA-binding domain"/>
    <property type="match status" value="1"/>
</dbReference>
<name>A0A239NU45_9ACTN</name>
<dbReference type="AlphaFoldDB" id="A0A239NU45"/>
<organism evidence="4 5">
    <name type="scientific">Actinacidiphila glaucinigra</name>
    <dbReference type="NCBI Taxonomy" id="235986"/>
    <lineage>
        <taxon>Bacteria</taxon>
        <taxon>Bacillati</taxon>
        <taxon>Actinomycetota</taxon>
        <taxon>Actinomycetes</taxon>
        <taxon>Kitasatosporales</taxon>
        <taxon>Streptomycetaceae</taxon>
        <taxon>Actinacidiphila</taxon>
    </lineage>
</organism>
<dbReference type="GO" id="GO:0003677">
    <property type="term" value="F:DNA binding"/>
    <property type="evidence" value="ECO:0007669"/>
    <property type="project" value="UniProtKB-KW"/>
</dbReference>
<dbReference type="Gene3D" id="3.30.450.40">
    <property type="match status" value="1"/>
</dbReference>
<evidence type="ECO:0000313" key="4">
    <source>
        <dbReference type="EMBL" id="SNT58441.1"/>
    </source>
</evidence>
<keyword evidence="1" id="KW-0805">Transcription regulation</keyword>
<keyword evidence="4" id="KW-0238">DNA-binding</keyword>
<proteinExistence type="predicted"/>
<dbReference type="InterPro" id="IPR036390">
    <property type="entry name" value="WH_DNA-bd_sf"/>
</dbReference>
<evidence type="ECO:0000256" key="2">
    <source>
        <dbReference type="ARBA" id="ARBA00023163"/>
    </source>
</evidence>
<protein>
    <submittedName>
        <fullName evidence="4">DNA-binding transcriptional regulator, IclR family</fullName>
    </submittedName>
</protein>
<keyword evidence="5" id="KW-1185">Reference proteome</keyword>
<reference evidence="4 5" key="1">
    <citation type="submission" date="2017-06" db="EMBL/GenBank/DDBJ databases">
        <authorList>
            <person name="Kim H.J."/>
            <person name="Triplett B.A."/>
        </authorList>
    </citation>
    <scope>NUCLEOTIDE SEQUENCE [LARGE SCALE GENOMIC DNA]</scope>
    <source>
        <strain evidence="4 5">CGMCC 4.1858</strain>
    </source>
</reference>
<dbReference type="OrthoDB" id="5242615at2"/>
<dbReference type="InterPro" id="IPR050707">
    <property type="entry name" value="HTH_MetabolicPath_Reg"/>
</dbReference>
<dbReference type="SUPFAM" id="SSF55781">
    <property type="entry name" value="GAF domain-like"/>
    <property type="match status" value="1"/>
</dbReference>
<dbReference type="PROSITE" id="PS51078">
    <property type="entry name" value="ICLR_ED"/>
    <property type="match status" value="1"/>
</dbReference>
<evidence type="ECO:0000256" key="1">
    <source>
        <dbReference type="ARBA" id="ARBA00023015"/>
    </source>
</evidence>
<evidence type="ECO:0000313" key="5">
    <source>
        <dbReference type="Proteomes" id="UP000198280"/>
    </source>
</evidence>
<dbReference type="InterPro" id="IPR014757">
    <property type="entry name" value="Tscrpt_reg_IclR_C"/>
</dbReference>
<keyword evidence="2" id="KW-0804">Transcription</keyword>
<dbReference type="Pfam" id="PF01614">
    <property type="entry name" value="IclR_C"/>
    <property type="match status" value="1"/>
</dbReference>
<accession>A0A239NU45</accession>
<dbReference type="PANTHER" id="PTHR30136:SF24">
    <property type="entry name" value="HTH-TYPE TRANSCRIPTIONAL REPRESSOR ALLR"/>
    <property type="match status" value="1"/>
</dbReference>
<evidence type="ECO:0000259" key="3">
    <source>
        <dbReference type="PROSITE" id="PS51078"/>
    </source>
</evidence>
<sequence>MTDDRNARELRELLNALAGPADFWDRPAGDWDSHDTHSPANVPDAIERRKDANSAYRLGSKALRRGDLDLAYRWLAAACEQRHPGGAFRRAVVVLRAGNTALQRRNVPGSGEQRINLVWRLLAVAARWGHQDARHLVAQAGREADPGLHGTAPSSDDWQALAVGDLPDQYVPQDSEFYLELRDVLLAATPLSQAESGNQKKSLNVPGAAISAAAWSPLPLRAPGLTSAAQQTPDDLRPPSSLGAAHQALRVLEVISRYSGGVSTSQITREAVLPHQVVSRVLAVLRHEGFALTLPGDAHIAGPALSYTTAASGHVHLQRTLAVLRDTVDAAVYVSRYIDGDVRITQFAAGPRTPAVTEWVDFRTAAHASAVGKCLLSQLDYEGRMDHFSRHPAARLTSRTITNQKALFAALDSRPPTVPILDLQEYAVGTVCAAVPIALGSTAGTLALSLPVTQAHRLRQAAGTLSSQAATVLLLLLLKGEELFTPNASGSAANTAATDLVVTTEARYQPSPPVLEQPQDRPASSTLLPSLQPLAHRPLWGRVGEAGTGNMQSDVSRVVHA</sequence>
<dbReference type="EMBL" id="FZOF01000049">
    <property type="protein sequence ID" value="SNT58441.1"/>
    <property type="molecule type" value="Genomic_DNA"/>
</dbReference>
<dbReference type="InterPro" id="IPR036388">
    <property type="entry name" value="WH-like_DNA-bd_sf"/>
</dbReference>
<dbReference type="GO" id="GO:0045892">
    <property type="term" value="P:negative regulation of DNA-templated transcription"/>
    <property type="evidence" value="ECO:0007669"/>
    <property type="project" value="TreeGrafter"/>
</dbReference>
<dbReference type="Gene3D" id="1.10.10.10">
    <property type="entry name" value="Winged helix-like DNA-binding domain superfamily/Winged helix DNA-binding domain"/>
    <property type="match status" value="1"/>
</dbReference>
<dbReference type="GO" id="GO:0003700">
    <property type="term" value="F:DNA-binding transcription factor activity"/>
    <property type="evidence" value="ECO:0007669"/>
    <property type="project" value="TreeGrafter"/>
</dbReference>
<dbReference type="PANTHER" id="PTHR30136">
    <property type="entry name" value="HELIX-TURN-HELIX TRANSCRIPTIONAL REGULATOR, ICLR FAMILY"/>
    <property type="match status" value="1"/>
</dbReference>
<gene>
    <name evidence="4" type="ORF">SAMN05216252_14916</name>
</gene>
<dbReference type="InterPro" id="IPR029016">
    <property type="entry name" value="GAF-like_dom_sf"/>
</dbReference>
<dbReference type="Proteomes" id="UP000198280">
    <property type="component" value="Unassembled WGS sequence"/>
</dbReference>
<feature type="domain" description="IclR-ED" evidence="3">
    <location>
        <begin position="283"/>
        <end position="489"/>
    </location>
</feature>